<sequence>MIRVGLPRRASAGGRREHRQRQDLQLRLRGAYGPDWWEVAPAVVVAAGSLAVPLSALLWLWSYVGWWAAVLAFGGFAYGAWVVGRRLRALRARAGRRRERFALAEVDAADDRGYRHIVGRLLQRDGWHKVRGIRVNDSGAVHLVGEWPGGEQRLGVAFERARPGISEDPCGVAALRPVVAPDDGPRRQRPAPLLLVVVSSGSFSRQRVVWAARSGVHLVDRPMLARWAAGEDLAVLLDLASGRLPRGDGARE</sequence>
<feature type="transmembrane region" description="Helical" evidence="1">
    <location>
        <begin position="36"/>
        <end position="60"/>
    </location>
</feature>
<protein>
    <recommendedName>
        <fullName evidence="4">Restriction endonuclease type IV Mrr domain-containing protein</fullName>
    </recommendedName>
</protein>
<evidence type="ECO:0000313" key="3">
    <source>
        <dbReference type="Proteomes" id="UP000176005"/>
    </source>
</evidence>
<evidence type="ECO:0000313" key="2">
    <source>
        <dbReference type="EMBL" id="OEV12477.1"/>
    </source>
</evidence>
<proteinExistence type="predicted"/>
<dbReference type="Proteomes" id="UP000176005">
    <property type="component" value="Unassembled WGS sequence"/>
</dbReference>
<comment type="caution">
    <text evidence="2">The sequence shown here is derived from an EMBL/GenBank/DDBJ whole genome shotgun (WGS) entry which is preliminary data.</text>
</comment>
<accession>A0A1E7L8E0</accession>
<evidence type="ECO:0008006" key="4">
    <source>
        <dbReference type="Google" id="ProtNLM"/>
    </source>
</evidence>
<keyword evidence="1" id="KW-1133">Transmembrane helix</keyword>
<gene>
    <name evidence="2" type="ORF">AN218_08135</name>
</gene>
<dbReference type="AlphaFoldDB" id="A0A1E7L8E0"/>
<feature type="transmembrane region" description="Helical" evidence="1">
    <location>
        <begin position="66"/>
        <end position="84"/>
    </location>
</feature>
<keyword evidence="1" id="KW-0472">Membrane</keyword>
<dbReference type="EMBL" id="LJGW01000139">
    <property type="protein sequence ID" value="OEV12477.1"/>
    <property type="molecule type" value="Genomic_DNA"/>
</dbReference>
<name>A0A1E7L8E0_9ACTN</name>
<keyword evidence="3" id="KW-1185">Reference proteome</keyword>
<organism evidence="2 3">
    <name type="scientific">Streptomyces nanshensis</name>
    <dbReference type="NCBI Taxonomy" id="518642"/>
    <lineage>
        <taxon>Bacteria</taxon>
        <taxon>Bacillati</taxon>
        <taxon>Actinomycetota</taxon>
        <taxon>Actinomycetes</taxon>
        <taxon>Kitasatosporales</taxon>
        <taxon>Streptomycetaceae</taxon>
        <taxon>Streptomyces</taxon>
    </lineage>
</organism>
<keyword evidence="1" id="KW-0812">Transmembrane</keyword>
<reference evidence="2 3" key="1">
    <citation type="journal article" date="2016" name="Front. Microbiol.">
        <title>Comparative Genomics Analysis of Streptomyces Species Reveals Their Adaptation to the Marine Environment and Their Diversity at the Genomic Level.</title>
        <authorList>
            <person name="Tian X."/>
            <person name="Zhang Z."/>
            <person name="Yang T."/>
            <person name="Chen M."/>
            <person name="Li J."/>
            <person name="Chen F."/>
            <person name="Yang J."/>
            <person name="Li W."/>
            <person name="Zhang B."/>
            <person name="Zhang Z."/>
            <person name="Wu J."/>
            <person name="Zhang C."/>
            <person name="Long L."/>
            <person name="Xiao J."/>
        </authorList>
    </citation>
    <scope>NUCLEOTIDE SEQUENCE [LARGE SCALE GENOMIC DNA]</scope>
    <source>
        <strain evidence="2 3">SCSIO 10429</strain>
    </source>
</reference>
<evidence type="ECO:0000256" key="1">
    <source>
        <dbReference type="SAM" id="Phobius"/>
    </source>
</evidence>